<organism evidence="2 3">
    <name type="scientific">Streptomyces aurantiogriseus</name>
    <dbReference type="NCBI Taxonomy" id="66870"/>
    <lineage>
        <taxon>Bacteria</taxon>
        <taxon>Bacillati</taxon>
        <taxon>Actinomycetota</taxon>
        <taxon>Actinomycetes</taxon>
        <taxon>Kitasatosporales</taxon>
        <taxon>Streptomycetaceae</taxon>
        <taxon>Streptomyces</taxon>
    </lineage>
</organism>
<comment type="caution">
    <text evidence="2">The sequence shown here is derived from an EMBL/GenBank/DDBJ whole genome shotgun (WGS) entry which is preliminary data.</text>
</comment>
<protein>
    <submittedName>
        <fullName evidence="2">Uncharacterized protein</fullName>
    </submittedName>
</protein>
<evidence type="ECO:0000313" key="3">
    <source>
        <dbReference type="Proteomes" id="UP000658320"/>
    </source>
</evidence>
<sequence>MPMNENVITLRFTDRAAAYQALSGLRHLNAASTEVLGAVLIERLEDGAVRVTEGVDGVAGRNAAADACIAHAPADGTVILSEVRETGTDTLDMLALWYGAALKRLPADSVRGGLHAVERAADSTGKEEARRTGAAERAEAARKSSDGVAVLRQMSAA</sequence>
<evidence type="ECO:0000256" key="1">
    <source>
        <dbReference type="SAM" id="MobiDB-lite"/>
    </source>
</evidence>
<feature type="region of interest" description="Disordered" evidence="1">
    <location>
        <begin position="121"/>
        <end position="157"/>
    </location>
</feature>
<name>A0A918C741_9ACTN</name>
<dbReference type="AlphaFoldDB" id="A0A918C741"/>
<evidence type="ECO:0000313" key="2">
    <source>
        <dbReference type="EMBL" id="GGR08540.1"/>
    </source>
</evidence>
<dbReference type="RefSeq" id="WP_189935440.1">
    <property type="nucleotide sequence ID" value="NZ_BMSX01000005.1"/>
</dbReference>
<keyword evidence="3" id="KW-1185">Reference proteome</keyword>
<gene>
    <name evidence="2" type="ORF">GCM10010251_25200</name>
</gene>
<dbReference type="Proteomes" id="UP000658320">
    <property type="component" value="Unassembled WGS sequence"/>
</dbReference>
<reference evidence="2" key="2">
    <citation type="submission" date="2020-09" db="EMBL/GenBank/DDBJ databases">
        <authorList>
            <person name="Sun Q."/>
            <person name="Ohkuma M."/>
        </authorList>
    </citation>
    <scope>NUCLEOTIDE SEQUENCE</scope>
    <source>
        <strain evidence="2">JCM 4346</strain>
    </source>
</reference>
<proteinExistence type="predicted"/>
<feature type="compositionally biased region" description="Basic and acidic residues" evidence="1">
    <location>
        <begin position="121"/>
        <end position="145"/>
    </location>
</feature>
<dbReference type="EMBL" id="BMSX01000005">
    <property type="protein sequence ID" value="GGR08540.1"/>
    <property type="molecule type" value="Genomic_DNA"/>
</dbReference>
<reference evidence="2" key="1">
    <citation type="journal article" date="2014" name="Int. J. Syst. Evol. Microbiol.">
        <title>Complete genome sequence of Corynebacterium casei LMG S-19264T (=DSM 44701T), isolated from a smear-ripened cheese.</title>
        <authorList>
            <consortium name="US DOE Joint Genome Institute (JGI-PGF)"/>
            <person name="Walter F."/>
            <person name="Albersmeier A."/>
            <person name="Kalinowski J."/>
            <person name="Ruckert C."/>
        </authorList>
    </citation>
    <scope>NUCLEOTIDE SEQUENCE</scope>
    <source>
        <strain evidence="2">JCM 4346</strain>
    </source>
</reference>
<accession>A0A918C741</accession>